<proteinExistence type="predicted"/>
<organism evidence="2 3">
    <name type="scientific">Serratia quinivorans</name>
    <dbReference type="NCBI Taxonomy" id="137545"/>
    <lineage>
        <taxon>Bacteria</taxon>
        <taxon>Pseudomonadati</taxon>
        <taxon>Pseudomonadota</taxon>
        <taxon>Gammaproteobacteria</taxon>
        <taxon>Enterobacterales</taxon>
        <taxon>Yersiniaceae</taxon>
        <taxon>Serratia</taxon>
    </lineage>
</organism>
<evidence type="ECO:0000259" key="1">
    <source>
        <dbReference type="SMART" id="SM00966"/>
    </source>
</evidence>
<name>A0ABV3UQ94_9GAMM</name>
<dbReference type="SMART" id="SM00966">
    <property type="entry name" value="SpoVT_AbrB"/>
    <property type="match status" value="1"/>
</dbReference>
<dbReference type="PANTHER" id="PTHR40516">
    <property type="entry name" value="ANTITOXIN CHPS-RELATED"/>
    <property type="match status" value="1"/>
</dbReference>
<dbReference type="InterPro" id="IPR039052">
    <property type="entry name" value="Antitox_PemI-like"/>
</dbReference>
<dbReference type="InterPro" id="IPR037914">
    <property type="entry name" value="SpoVT-AbrB_sf"/>
</dbReference>
<dbReference type="Pfam" id="PF04014">
    <property type="entry name" value="MazE_antitoxin"/>
    <property type="match status" value="1"/>
</dbReference>
<sequence>MTTAISKWGNGAGLRIPQPFMRQLGLTIGDEIKFKVTSTELIITKSGPSLDELLEKCSPENRHAEIFCDSQGKEML</sequence>
<dbReference type="Proteomes" id="UP001558101">
    <property type="component" value="Unassembled WGS sequence"/>
</dbReference>
<dbReference type="InterPro" id="IPR007159">
    <property type="entry name" value="SpoVT-AbrB_dom"/>
</dbReference>
<keyword evidence="2" id="KW-0238">DNA-binding</keyword>
<accession>A0ABV3UQ94</accession>
<dbReference type="Gene3D" id="2.10.260.10">
    <property type="match status" value="1"/>
</dbReference>
<dbReference type="SUPFAM" id="SSF89447">
    <property type="entry name" value="AbrB/MazE/MraZ-like"/>
    <property type="match status" value="1"/>
</dbReference>
<reference evidence="2 3" key="1">
    <citation type="submission" date="2024-07" db="EMBL/GenBank/DDBJ databases">
        <title>Genomes of novel Serratia strains from suburban soil.</title>
        <authorList>
            <person name="Markert E.X."/>
            <person name="Severe K."/>
            <person name="Severe L."/>
            <person name="Twing K.I."/>
            <person name="Ward L.M."/>
        </authorList>
    </citation>
    <scope>NUCLEOTIDE SEQUENCE [LARGE SCALE GENOMIC DNA]</scope>
    <source>
        <strain evidence="2 3">3C-UT</strain>
    </source>
</reference>
<comment type="caution">
    <text evidence="2">The sequence shown here is derived from an EMBL/GenBank/DDBJ whole genome shotgun (WGS) entry which is preliminary data.</text>
</comment>
<feature type="domain" description="SpoVT-AbrB" evidence="1">
    <location>
        <begin position="6"/>
        <end position="51"/>
    </location>
</feature>
<dbReference type="GO" id="GO:0003677">
    <property type="term" value="F:DNA binding"/>
    <property type="evidence" value="ECO:0007669"/>
    <property type="project" value="UniProtKB-KW"/>
</dbReference>
<gene>
    <name evidence="2" type="ORF">AB4M04_25495</name>
</gene>
<dbReference type="EMBL" id="JBFQXQ010000009">
    <property type="protein sequence ID" value="MEX3175428.1"/>
    <property type="molecule type" value="Genomic_DNA"/>
</dbReference>
<keyword evidence="3" id="KW-1185">Reference proteome</keyword>
<dbReference type="PANTHER" id="PTHR40516:SF1">
    <property type="entry name" value="ANTITOXIN CHPS-RELATED"/>
    <property type="match status" value="1"/>
</dbReference>
<protein>
    <submittedName>
        <fullName evidence="2">AbrB/MazE/SpoVT family DNA-binding domain-containing protein</fullName>
    </submittedName>
</protein>
<evidence type="ECO:0000313" key="2">
    <source>
        <dbReference type="EMBL" id="MEX3175428.1"/>
    </source>
</evidence>
<dbReference type="RefSeq" id="WP_368454566.1">
    <property type="nucleotide sequence ID" value="NZ_JBFQXQ010000009.1"/>
</dbReference>
<evidence type="ECO:0000313" key="3">
    <source>
        <dbReference type="Proteomes" id="UP001558101"/>
    </source>
</evidence>